<dbReference type="EMBL" id="JBBNAF010000006">
    <property type="protein sequence ID" value="KAK9134943.1"/>
    <property type="molecule type" value="Genomic_DNA"/>
</dbReference>
<dbReference type="AlphaFoldDB" id="A0AAP0JKP7"/>
<proteinExistence type="predicted"/>
<accession>A0AAP0JKP7</accession>
<keyword evidence="2" id="KW-1185">Reference proteome</keyword>
<evidence type="ECO:0000313" key="2">
    <source>
        <dbReference type="Proteomes" id="UP001420932"/>
    </source>
</evidence>
<evidence type="ECO:0000313" key="1">
    <source>
        <dbReference type="EMBL" id="KAK9134943.1"/>
    </source>
</evidence>
<dbReference type="Proteomes" id="UP001420932">
    <property type="component" value="Unassembled WGS sequence"/>
</dbReference>
<organism evidence="1 2">
    <name type="scientific">Stephania yunnanensis</name>
    <dbReference type="NCBI Taxonomy" id="152371"/>
    <lineage>
        <taxon>Eukaryota</taxon>
        <taxon>Viridiplantae</taxon>
        <taxon>Streptophyta</taxon>
        <taxon>Embryophyta</taxon>
        <taxon>Tracheophyta</taxon>
        <taxon>Spermatophyta</taxon>
        <taxon>Magnoliopsida</taxon>
        <taxon>Ranunculales</taxon>
        <taxon>Menispermaceae</taxon>
        <taxon>Menispermoideae</taxon>
        <taxon>Cissampelideae</taxon>
        <taxon>Stephania</taxon>
    </lineage>
</organism>
<sequence length="112" mass="12160">MVITQRSSSVDEASMKFPRAFAILIPSTIPASENRLIIVPHAPLTISAYSSYSPLNTYSGRIKSAPPQTPFFKASLRPSSTDGSIYEVPALIAEDRVRLGLNDEIRLGVALI</sequence>
<name>A0AAP0JKP7_9MAGN</name>
<gene>
    <name evidence="1" type="ORF">Syun_014273</name>
</gene>
<comment type="caution">
    <text evidence="1">The sequence shown here is derived from an EMBL/GenBank/DDBJ whole genome shotgun (WGS) entry which is preliminary data.</text>
</comment>
<protein>
    <submittedName>
        <fullName evidence="1">Uncharacterized protein</fullName>
    </submittedName>
</protein>
<reference evidence="1 2" key="1">
    <citation type="submission" date="2024-01" db="EMBL/GenBank/DDBJ databases">
        <title>Genome assemblies of Stephania.</title>
        <authorList>
            <person name="Yang L."/>
        </authorList>
    </citation>
    <scope>NUCLEOTIDE SEQUENCE [LARGE SCALE GENOMIC DNA]</scope>
    <source>
        <strain evidence="1">YNDBR</strain>
        <tissue evidence="1">Leaf</tissue>
    </source>
</reference>